<feature type="transmembrane region" description="Helical" evidence="2">
    <location>
        <begin position="103"/>
        <end position="122"/>
    </location>
</feature>
<evidence type="ECO:0000313" key="5">
    <source>
        <dbReference type="Proteomes" id="UP000608024"/>
    </source>
</evidence>
<feature type="compositionally biased region" description="Basic and acidic residues" evidence="1">
    <location>
        <begin position="1"/>
        <end position="13"/>
    </location>
</feature>
<dbReference type="AlphaFoldDB" id="A0A919DIU0"/>
<feature type="transmembrane region" description="Helical" evidence="2">
    <location>
        <begin position="143"/>
        <end position="167"/>
    </location>
</feature>
<feature type="domain" description="CAAX prenyl protease 2/Lysostaphin resistance protein A-like" evidence="3">
    <location>
        <begin position="188"/>
        <end position="278"/>
    </location>
</feature>
<dbReference type="Proteomes" id="UP000608024">
    <property type="component" value="Unassembled WGS sequence"/>
</dbReference>
<feature type="transmembrane region" description="Helical" evidence="2">
    <location>
        <begin position="222"/>
        <end position="239"/>
    </location>
</feature>
<keyword evidence="2" id="KW-1133">Transmembrane helix</keyword>
<organism evidence="4 5">
    <name type="scientific">Streptomyces longispororuber</name>
    <dbReference type="NCBI Taxonomy" id="68230"/>
    <lineage>
        <taxon>Bacteria</taxon>
        <taxon>Bacillati</taxon>
        <taxon>Actinomycetota</taxon>
        <taxon>Actinomycetes</taxon>
        <taxon>Kitasatosporales</taxon>
        <taxon>Streptomycetaceae</taxon>
        <taxon>Streptomyces</taxon>
    </lineage>
</organism>
<evidence type="ECO:0000259" key="3">
    <source>
        <dbReference type="Pfam" id="PF02517"/>
    </source>
</evidence>
<feature type="transmembrane region" description="Helical" evidence="2">
    <location>
        <begin position="298"/>
        <end position="321"/>
    </location>
</feature>
<protein>
    <recommendedName>
        <fullName evidence="3">CAAX prenyl protease 2/Lysostaphin resistance protein A-like domain-containing protein</fullName>
    </recommendedName>
</protein>
<comment type="caution">
    <text evidence="4">The sequence shown here is derived from an EMBL/GenBank/DDBJ whole genome shotgun (WGS) entry which is preliminary data.</text>
</comment>
<feature type="transmembrane region" description="Helical" evidence="2">
    <location>
        <begin position="267"/>
        <end position="286"/>
    </location>
</feature>
<feature type="transmembrane region" description="Helical" evidence="2">
    <location>
        <begin position="179"/>
        <end position="201"/>
    </location>
</feature>
<feature type="compositionally biased region" description="Pro residues" evidence="1">
    <location>
        <begin position="15"/>
        <end position="32"/>
    </location>
</feature>
<feature type="transmembrane region" description="Helical" evidence="2">
    <location>
        <begin position="58"/>
        <end position="83"/>
    </location>
</feature>
<proteinExistence type="predicted"/>
<feature type="transmembrane region" description="Helical" evidence="2">
    <location>
        <begin position="245"/>
        <end position="260"/>
    </location>
</feature>
<dbReference type="GO" id="GO:0080120">
    <property type="term" value="P:CAAX-box protein maturation"/>
    <property type="evidence" value="ECO:0007669"/>
    <property type="project" value="UniProtKB-ARBA"/>
</dbReference>
<dbReference type="GO" id="GO:0004175">
    <property type="term" value="F:endopeptidase activity"/>
    <property type="evidence" value="ECO:0007669"/>
    <property type="project" value="UniProtKB-ARBA"/>
</dbReference>
<name>A0A919DIU0_9ACTN</name>
<accession>A0A919DIU0</accession>
<evidence type="ECO:0000313" key="4">
    <source>
        <dbReference type="EMBL" id="GHE52050.1"/>
    </source>
</evidence>
<gene>
    <name evidence="4" type="ORF">GCM10018785_22150</name>
</gene>
<keyword evidence="5" id="KW-1185">Reference proteome</keyword>
<keyword evidence="2" id="KW-0812">Transmembrane</keyword>
<feature type="region of interest" description="Disordered" evidence="1">
    <location>
        <begin position="1"/>
        <end position="48"/>
    </location>
</feature>
<reference evidence="4" key="1">
    <citation type="journal article" date="2014" name="Int. J. Syst. Evol. Microbiol.">
        <title>Complete genome sequence of Corynebacterium casei LMG S-19264T (=DSM 44701T), isolated from a smear-ripened cheese.</title>
        <authorList>
            <consortium name="US DOE Joint Genome Institute (JGI-PGF)"/>
            <person name="Walter F."/>
            <person name="Albersmeier A."/>
            <person name="Kalinowski J."/>
            <person name="Ruckert C."/>
        </authorList>
    </citation>
    <scope>NUCLEOTIDE SEQUENCE</scope>
    <source>
        <strain evidence="4">JCM 4784</strain>
    </source>
</reference>
<evidence type="ECO:0000256" key="1">
    <source>
        <dbReference type="SAM" id="MobiDB-lite"/>
    </source>
</evidence>
<keyword evidence="2" id="KW-0472">Membrane</keyword>
<reference evidence="4" key="2">
    <citation type="submission" date="2020-09" db="EMBL/GenBank/DDBJ databases">
        <authorList>
            <person name="Sun Q."/>
            <person name="Ohkuma M."/>
        </authorList>
    </citation>
    <scope>NUCLEOTIDE SEQUENCE</scope>
    <source>
        <strain evidence="4">JCM 4784</strain>
    </source>
</reference>
<dbReference type="EMBL" id="BNBT01000023">
    <property type="protein sequence ID" value="GHE52050.1"/>
    <property type="molecule type" value="Genomic_DNA"/>
</dbReference>
<evidence type="ECO:0000256" key="2">
    <source>
        <dbReference type="SAM" id="Phobius"/>
    </source>
</evidence>
<dbReference type="Pfam" id="PF02517">
    <property type="entry name" value="Rce1-like"/>
    <property type="match status" value="1"/>
</dbReference>
<sequence length="331" mass="35115">MPYEDSAPHERPPHPHSPPWQNWPPTPTPGPASAPSGSPYHEQGRNGRVTARDGWGELLLVTGLVVVAVLGVYVAGFVLAEALHAGPTAPDSDRVFSSPLADMALQLAALGAAVPAVLVGVRRCGRRPAGTVSSVTGGLRLRWLVRCAVVAFPVMAAQVGLLLAWTWDADGSPPSGEGFPGWPMLVLSLVVLWALIPFQAAAEEYVFRGWLVQLTGRITRSPWPGIALASLLFALAHGIGEPSGFALLFYSAMWWGWLVIRTGGLEAVIALHTANNAVAMGLAAAFGELADDGTAADAPWQALVLELVFTPLYCLAMARLADRYALDRRTP</sequence>
<dbReference type="RefSeq" id="WP_190135703.1">
    <property type="nucleotide sequence ID" value="NZ_BNBT01000023.1"/>
</dbReference>
<dbReference type="InterPro" id="IPR003675">
    <property type="entry name" value="Rce1/LyrA-like_dom"/>
</dbReference>